<sequence length="151" mass="15426">MAASCGCDDNILVHRSFFCSDRSDYGQPGSYAGDVRGIDLIGGHGGRRRDGDLIGGGGGGGRREGSGGSGGVLIWIGGVGANYAVCMCILVARGYYGVVGVGVWESRMKLGIDRRRPASARTGVVGGAAPQGARGRRGGAAYVRALHWPAT</sequence>
<dbReference type="AlphaFoldDB" id="M8AEX7"/>
<protein>
    <submittedName>
        <fullName evidence="1">Uncharacterized protein</fullName>
    </submittedName>
</protein>
<accession>M8AEX7</accession>
<gene>
    <name evidence="1" type="ORF">TRIUR3_31836</name>
</gene>
<name>M8AEX7_TRIUA</name>
<proteinExistence type="predicted"/>
<dbReference type="EMBL" id="KD123588">
    <property type="protein sequence ID" value="EMS59194.1"/>
    <property type="molecule type" value="Genomic_DNA"/>
</dbReference>
<organism evidence="1">
    <name type="scientific">Triticum urartu</name>
    <name type="common">Red wild einkorn</name>
    <name type="synonym">Crithodium urartu</name>
    <dbReference type="NCBI Taxonomy" id="4572"/>
    <lineage>
        <taxon>Eukaryota</taxon>
        <taxon>Viridiplantae</taxon>
        <taxon>Streptophyta</taxon>
        <taxon>Embryophyta</taxon>
        <taxon>Tracheophyta</taxon>
        <taxon>Spermatophyta</taxon>
        <taxon>Magnoliopsida</taxon>
        <taxon>Liliopsida</taxon>
        <taxon>Poales</taxon>
        <taxon>Poaceae</taxon>
        <taxon>BOP clade</taxon>
        <taxon>Pooideae</taxon>
        <taxon>Triticodae</taxon>
        <taxon>Triticeae</taxon>
        <taxon>Triticinae</taxon>
        <taxon>Triticum</taxon>
    </lineage>
</organism>
<evidence type="ECO:0000313" key="1">
    <source>
        <dbReference type="EMBL" id="EMS59194.1"/>
    </source>
</evidence>
<reference evidence="1" key="1">
    <citation type="journal article" date="2013" name="Nature">
        <title>Draft genome of the wheat A-genome progenitor Triticum urartu.</title>
        <authorList>
            <person name="Ling H.Q."/>
            <person name="Zhao S."/>
            <person name="Liu D."/>
            <person name="Wang J."/>
            <person name="Sun H."/>
            <person name="Zhang C."/>
            <person name="Fan H."/>
            <person name="Li D."/>
            <person name="Dong L."/>
            <person name="Tao Y."/>
            <person name="Gao C."/>
            <person name="Wu H."/>
            <person name="Li Y."/>
            <person name="Cui Y."/>
            <person name="Guo X."/>
            <person name="Zheng S."/>
            <person name="Wang B."/>
            <person name="Yu K."/>
            <person name="Liang Q."/>
            <person name="Yang W."/>
            <person name="Lou X."/>
            <person name="Chen J."/>
            <person name="Feng M."/>
            <person name="Jian J."/>
            <person name="Zhang X."/>
            <person name="Luo G."/>
            <person name="Jiang Y."/>
            <person name="Liu J."/>
            <person name="Wang Z."/>
            <person name="Sha Y."/>
            <person name="Zhang B."/>
            <person name="Wu H."/>
            <person name="Tang D."/>
            <person name="Shen Q."/>
            <person name="Xue P."/>
            <person name="Zou S."/>
            <person name="Wang X."/>
            <person name="Liu X."/>
            <person name="Wang F."/>
            <person name="Yang Y."/>
            <person name="An X."/>
            <person name="Dong Z."/>
            <person name="Zhang K."/>
            <person name="Zhang X."/>
            <person name="Luo M.C."/>
            <person name="Dvorak J."/>
            <person name="Tong Y."/>
            <person name="Wang J."/>
            <person name="Yang H."/>
            <person name="Li Z."/>
            <person name="Wang D."/>
            <person name="Zhang A."/>
            <person name="Wang J."/>
        </authorList>
    </citation>
    <scope>NUCLEOTIDE SEQUENCE</scope>
</reference>